<dbReference type="AlphaFoldDB" id="A0A3P7IEQ1"/>
<evidence type="ECO:0000313" key="1">
    <source>
        <dbReference type="EMBL" id="VDM68006.1"/>
    </source>
</evidence>
<keyword evidence="2" id="KW-1185">Reference proteome</keyword>
<proteinExistence type="predicted"/>
<gene>
    <name evidence="1" type="ORF">SVUK_LOCUS3004</name>
</gene>
<reference evidence="1 2" key="1">
    <citation type="submission" date="2018-11" db="EMBL/GenBank/DDBJ databases">
        <authorList>
            <consortium name="Pathogen Informatics"/>
        </authorList>
    </citation>
    <scope>NUCLEOTIDE SEQUENCE [LARGE SCALE GENOMIC DNA]</scope>
</reference>
<dbReference type="EMBL" id="UYYB01007292">
    <property type="protein sequence ID" value="VDM68006.1"/>
    <property type="molecule type" value="Genomic_DNA"/>
</dbReference>
<accession>A0A3P7IEQ1</accession>
<evidence type="ECO:0000313" key="2">
    <source>
        <dbReference type="Proteomes" id="UP000270094"/>
    </source>
</evidence>
<sequence length="85" mass="9837">MAHSSFVVKRIHHGTLEALDLSHTHMLSVLSIRMHSYHLAWLSFDSVLRIRRPSPYSTAILQHPADDSELDAFYEDLEEVIRLLL</sequence>
<name>A0A3P7IEQ1_STRVU</name>
<protein>
    <submittedName>
        <fullName evidence="1">Uncharacterized protein</fullName>
    </submittedName>
</protein>
<dbReference type="Proteomes" id="UP000270094">
    <property type="component" value="Unassembled WGS sequence"/>
</dbReference>
<organism evidence="1 2">
    <name type="scientific">Strongylus vulgaris</name>
    <name type="common">Blood worm</name>
    <dbReference type="NCBI Taxonomy" id="40348"/>
    <lineage>
        <taxon>Eukaryota</taxon>
        <taxon>Metazoa</taxon>
        <taxon>Ecdysozoa</taxon>
        <taxon>Nematoda</taxon>
        <taxon>Chromadorea</taxon>
        <taxon>Rhabditida</taxon>
        <taxon>Rhabditina</taxon>
        <taxon>Rhabditomorpha</taxon>
        <taxon>Strongyloidea</taxon>
        <taxon>Strongylidae</taxon>
        <taxon>Strongylus</taxon>
    </lineage>
</organism>